<dbReference type="SUPFAM" id="SSF56752">
    <property type="entry name" value="D-aminoacid aminotransferase-like PLP-dependent enzymes"/>
    <property type="match status" value="1"/>
</dbReference>
<comment type="caution">
    <text evidence="9">The sequence shown here is derived from an EMBL/GenBank/DDBJ whole genome shotgun (WGS) entry which is preliminary data.</text>
</comment>
<dbReference type="InterPro" id="IPR036038">
    <property type="entry name" value="Aminotransferase-like"/>
</dbReference>
<accession>A0A6A4UX31</accession>
<dbReference type="GO" id="GO:0009098">
    <property type="term" value="P:L-leucine biosynthetic process"/>
    <property type="evidence" value="ECO:0007669"/>
    <property type="project" value="TreeGrafter"/>
</dbReference>
<dbReference type="GO" id="GO:0004084">
    <property type="term" value="F:branched-chain-amino-acid transaminase activity"/>
    <property type="evidence" value="ECO:0007669"/>
    <property type="project" value="UniProtKB-EC"/>
</dbReference>
<dbReference type="EMBL" id="VIIS01002118">
    <property type="protein sequence ID" value="KAF0288307.1"/>
    <property type="molecule type" value="Genomic_DNA"/>
</dbReference>
<keyword evidence="6 9" id="KW-0808">Transferase</keyword>
<keyword evidence="5" id="KW-0028">Amino-acid biosynthesis</keyword>
<proteinExistence type="inferred from homology"/>
<evidence type="ECO:0000313" key="9">
    <source>
        <dbReference type="EMBL" id="KAF0288307.1"/>
    </source>
</evidence>
<comment type="similarity">
    <text evidence="2">Belongs to the class-IV pyridoxal-phosphate-dependent aminotransferase family.</text>
</comment>
<keyword evidence="4 9" id="KW-0032">Aminotransferase</keyword>
<dbReference type="GO" id="GO:0005739">
    <property type="term" value="C:mitochondrion"/>
    <property type="evidence" value="ECO:0007669"/>
    <property type="project" value="TreeGrafter"/>
</dbReference>
<dbReference type="GO" id="GO:0009099">
    <property type="term" value="P:L-valine biosynthetic process"/>
    <property type="evidence" value="ECO:0007669"/>
    <property type="project" value="TreeGrafter"/>
</dbReference>
<evidence type="ECO:0000313" key="10">
    <source>
        <dbReference type="Proteomes" id="UP000440578"/>
    </source>
</evidence>
<dbReference type="EC" id="2.6.1.42" evidence="3"/>
<dbReference type="Gene3D" id="3.30.470.10">
    <property type="match status" value="1"/>
</dbReference>
<dbReference type="InterPro" id="IPR043131">
    <property type="entry name" value="BCAT-like_N"/>
</dbReference>
<keyword evidence="7" id="KW-0663">Pyridoxal phosphate</keyword>
<keyword evidence="10" id="KW-1185">Reference proteome</keyword>
<dbReference type="Proteomes" id="UP000440578">
    <property type="component" value="Unassembled WGS sequence"/>
</dbReference>
<evidence type="ECO:0000256" key="5">
    <source>
        <dbReference type="ARBA" id="ARBA00022605"/>
    </source>
</evidence>
<gene>
    <name evidence="9" type="primary">Bcat1</name>
    <name evidence="9" type="ORF">FJT64_013294</name>
</gene>
<dbReference type="PANTHER" id="PTHR11825:SF44">
    <property type="entry name" value="BRANCHED-CHAIN-AMINO-ACID AMINOTRANSFERASE"/>
    <property type="match status" value="1"/>
</dbReference>
<reference evidence="9 10" key="1">
    <citation type="submission" date="2019-07" db="EMBL/GenBank/DDBJ databases">
        <title>Draft genome assembly of a fouling barnacle, Amphibalanus amphitrite (Darwin, 1854): The first reference genome for Thecostraca.</title>
        <authorList>
            <person name="Kim W."/>
        </authorList>
    </citation>
    <scope>NUCLEOTIDE SEQUENCE [LARGE SCALE GENOMIC DNA]</scope>
    <source>
        <strain evidence="9">SNU_AA5</strain>
        <tissue evidence="9">Soma without cirri and trophi</tissue>
    </source>
</reference>
<dbReference type="InterPro" id="IPR043132">
    <property type="entry name" value="BCAT-like_C"/>
</dbReference>
<keyword evidence="8" id="KW-0100">Branched-chain amino acid biosynthesis</keyword>
<organism evidence="9 10">
    <name type="scientific">Amphibalanus amphitrite</name>
    <name type="common">Striped barnacle</name>
    <name type="synonym">Balanus amphitrite</name>
    <dbReference type="NCBI Taxonomy" id="1232801"/>
    <lineage>
        <taxon>Eukaryota</taxon>
        <taxon>Metazoa</taxon>
        <taxon>Ecdysozoa</taxon>
        <taxon>Arthropoda</taxon>
        <taxon>Crustacea</taxon>
        <taxon>Multicrustacea</taxon>
        <taxon>Cirripedia</taxon>
        <taxon>Thoracica</taxon>
        <taxon>Thoracicalcarea</taxon>
        <taxon>Balanomorpha</taxon>
        <taxon>Balanoidea</taxon>
        <taxon>Balanidae</taxon>
        <taxon>Amphibalaninae</taxon>
        <taxon>Amphibalanus</taxon>
    </lineage>
</organism>
<evidence type="ECO:0000256" key="3">
    <source>
        <dbReference type="ARBA" id="ARBA00013053"/>
    </source>
</evidence>
<evidence type="ECO:0000256" key="7">
    <source>
        <dbReference type="ARBA" id="ARBA00022898"/>
    </source>
</evidence>
<sequence length="239" mass="26150">MIGYRGTGETLVWADTLFEDIDMELATPDQLKPKPPVSSLVFGKHFTDHMLTIDWCAAKGWANPRITPLQPLAIHPAAKVLHYALELFEGMKAYRGVDGRIRLFRPSLNMERMNATAQRVVLPNFDGAELTKCIKRLVAIDQEWVPHSTASSLYIRPTLIGTEPTLGVSASNNAVLYVILGPVGPYFASGFKPVSLLADPAYIRAWRGGCGFAKMGANYAPTVMVQVSDWESGGAVSDN</sequence>
<dbReference type="OrthoDB" id="1732691at2759"/>
<evidence type="ECO:0000256" key="4">
    <source>
        <dbReference type="ARBA" id="ARBA00022576"/>
    </source>
</evidence>
<comment type="cofactor">
    <cofactor evidence="1">
        <name>pyridoxal 5'-phosphate</name>
        <dbReference type="ChEBI" id="CHEBI:597326"/>
    </cofactor>
</comment>
<dbReference type="InterPro" id="IPR005786">
    <property type="entry name" value="B_amino_transII"/>
</dbReference>
<protein>
    <recommendedName>
        <fullName evidence="3">branched-chain-amino-acid transaminase</fullName>
        <ecNumber evidence="3">2.6.1.42</ecNumber>
    </recommendedName>
</protein>
<dbReference type="AlphaFoldDB" id="A0A6A4UX31"/>
<dbReference type="Gene3D" id="3.20.10.10">
    <property type="entry name" value="D-amino Acid Aminotransferase, subunit A, domain 2"/>
    <property type="match status" value="1"/>
</dbReference>
<name>A0A6A4UX31_AMPAM</name>
<dbReference type="PANTHER" id="PTHR11825">
    <property type="entry name" value="SUBGROUP IIII AMINOTRANSFERASE"/>
    <property type="match status" value="1"/>
</dbReference>
<evidence type="ECO:0000256" key="2">
    <source>
        <dbReference type="ARBA" id="ARBA00009320"/>
    </source>
</evidence>
<evidence type="ECO:0000256" key="6">
    <source>
        <dbReference type="ARBA" id="ARBA00022679"/>
    </source>
</evidence>
<evidence type="ECO:0000256" key="1">
    <source>
        <dbReference type="ARBA" id="ARBA00001933"/>
    </source>
</evidence>
<dbReference type="FunFam" id="3.30.470.10:FF:000002">
    <property type="entry name" value="Branched-chain-amino-acid aminotransferase"/>
    <property type="match status" value="1"/>
</dbReference>
<evidence type="ECO:0000256" key="8">
    <source>
        <dbReference type="ARBA" id="ARBA00023304"/>
    </source>
</evidence>